<dbReference type="EMBL" id="HBUF01052430">
    <property type="protein sequence ID" value="CAG6622387.1"/>
    <property type="molecule type" value="Transcribed_RNA"/>
</dbReference>
<feature type="region of interest" description="Disordered" evidence="2">
    <location>
        <begin position="251"/>
        <end position="281"/>
    </location>
</feature>
<dbReference type="InterPro" id="IPR027267">
    <property type="entry name" value="AH/BAR_dom_sf"/>
</dbReference>
<evidence type="ECO:0000256" key="1">
    <source>
        <dbReference type="SAM" id="Coils"/>
    </source>
</evidence>
<reference evidence="3" key="1">
    <citation type="submission" date="2021-05" db="EMBL/GenBank/DDBJ databases">
        <authorList>
            <person name="Alioto T."/>
            <person name="Alioto T."/>
            <person name="Gomez Garrido J."/>
        </authorList>
    </citation>
    <scope>NUCLEOTIDE SEQUENCE</scope>
</reference>
<dbReference type="EMBL" id="HBUF01052429">
    <property type="protein sequence ID" value="CAG6622386.1"/>
    <property type="molecule type" value="Transcribed_RNA"/>
</dbReference>
<dbReference type="EMBL" id="HBUF01052427">
    <property type="protein sequence ID" value="CAG6622384.1"/>
    <property type="molecule type" value="Transcribed_RNA"/>
</dbReference>
<evidence type="ECO:0000256" key="2">
    <source>
        <dbReference type="SAM" id="MobiDB-lite"/>
    </source>
</evidence>
<feature type="coiled-coil region" evidence="1">
    <location>
        <begin position="96"/>
        <end position="123"/>
    </location>
</feature>
<dbReference type="EMBL" id="HBUF01375178">
    <property type="protein sequence ID" value="CAG6728005.1"/>
    <property type="molecule type" value="Transcribed_RNA"/>
</dbReference>
<dbReference type="AlphaFoldDB" id="A0A8D8Q1X0"/>
<dbReference type="EMBL" id="HBUF01375177">
    <property type="protein sequence ID" value="CAG6728004.1"/>
    <property type="molecule type" value="Transcribed_RNA"/>
</dbReference>
<feature type="compositionally biased region" description="Low complexity" evidence="2">
    <location>
        <begin position="260"/>
        <end position="277"/>
    </location>
</feature>
<accession>A0A8D8Q1X0</accession>
<organism evidence="3">
    <name type="scientific">Cacopsylla melanoneura</name>
    <dbReference type="NCBI Taxonomy" id="428564"/>
    <lineage>
        <taxon>Eukaryota</taxon>
        <taxon>Metazoa</taxon>
        <taxon>Ecdysozoa</taxon>
        <taxon>Arthropoda</taxon>
        <taxon>Hexapoda</taxon>
        <taxon>Insecta</taxon>
        <taxon>Pterygota</taxon>
        <taxon>Neoptera</taxon>
        <taxon>Paraneoptera</taxon>
        <taxon>Hemiptera</taxon>
        <taxon>Sternorrhyncha</taxon>
        <taxon>Psylloidea</taxon>
        <taxon>Psyllidae</taxon>
        <taxon>Psyllinae</taxon>
        <taxon>Cacopsylla</taxon>
    </lineage>
</organism>
<name>A0A8D8Q1X0_9HEMI</name>
<dbReference type="EMBL" id="HBUF01052428">
    <property type="protein sequence ID" value="CAG6622385.1"/>
    <property type="molecule type" value="Transcribed_RNA"/>
</dbReference>
<keyword evidence="1" id="KW-0175">Coiled coil</keyword>
<proteinExistence type="predicted"/>
<evidence type="ECO:0000313" key="3">
    <source>
        <dbReference type="EMBL" id="CAG6622386.1"/>
    </source>
</evidence>
<sequence>MALRRSSIRFKSSISTGHTELNLLIDGFKQVKESAKMFYRAQEETIKDLVVFSHNEKNEILAQTCKYLEDLSMQWVEVQREFVDNLKKVKCQFSCIRKEELELDKVKNKLLTLEKEEIKLNKTMSKPKVTISEKKQAQVHLAETKEMITSLNIDLKEKHKQCQLTKSKRIRDGLKQYAESFLHLSNKCNFIFQSFYKAAHHLPDPTVYHTSDQTSRNIELTRVSVLETKDKIAAYNRLPFPNETLVSGVAEFESPPPYSPNTSMTSSHNTSSFTSPPQTNIGFHQYDQVAPDMIRNLNINVAVPPASNSCYQNIPATLYEEQGAVGGHF</sequence>
<dbReference type="Gene3D" id="1.20.1270.60">
    <property type="entry name" value="Arfaptin homology (AH) domain/BAR domain"/>
    <property type="match status" value="1"/>
</dbReference>
<protein>
    <submittedName>
        <fullName evidence="3">Uncharacterized protein</fullName>
    </submittedName>
</protein>
<dbReference type="EMBL" id="HBUF01375176">
    <property type="protein sequence ID" value="CAG6728003.1"/>
    <property type="molecule type" value="Transcribed_RNA"/>
</dbReference>